<accession>A0A2S0NHZ4</accession>
<name>A0A2S0NHZ4_9HYPH</name>
<evidence type="ECO:0000259" key="1">
    <source>
        <dbReference type="Pfam" id="PF03886"/>
    </source>
</evidence>
<dbReference type="Pfam" id="PF03886">
    <property type="entry name" value="ABC_trans_aux"/>
    <property type="match status" value="1"/>
</dbReference>
<dbReference type="EMBL" id="CP027668">
    <property type="protein sequence ID" value="AVO47551.1"/>
    <property type="molecule type" value="Genomic_DNA"/>
</dbReference>
<feature type="domain" description="ABC-type transport auxiliary lipoprotein component" evidence="1">
    <location>
        <begin position="22"/>
        <end position="176"/>
    </location>
</feature>
<dbReference type="OrthoDB" id="9808689at2"/>
<dbReference type="AlphaFoldDB" id="A0A2S0NHZ4"/>
<dbReference type="InterPro" id="IPR005586">
    <property type="entry name" value="ABC_trans_aux"/>
</dbReference>
<proteinExistence type="predicted"/>
<protein>
    <recommendedName>
        <fullName evidence="1">ABC-type transport auxiliary lipoprotein component domain-containing protein</fullName>
    </recommendedName>
</protein>
<evidence type="ECO:0000313" key="2">
    <source>
        <dbReference type="EMBL" id="AVO47551.1"/>
    </source>
</evidence>
<keyword evidence="3" id="KW-1185">Reference proteome</keyword>
<dbReference type="KEGG" id="phr:C6569_05960"/>
<dbReference type="SUPFAM" id="SSF159594">
    <property type="entry name" value="XCC0632-like"/>
    <property type="match status" value="1"/>
</dbReference>
<sequence>MTLALAGCSSSNVPRGFDIIAPTTFPARAGAVRGQLLVVEPKAIASLDTERIAVRGPGGAYSYLTDGAWADRLPKLLQARLIQSFENANRLRSVGRPGDRLASDWQLLAEIRSFEVVASGATEVVVELSVKIVNDRSGRILAGRVFSARAPAGGTDAVNVSTAFNGAVQSVMREIVLWSTGQV</sequence>
<dbReference type="Gene3D" id="3.40.50.10610">
    <property type="entry name" value="ABC-type transport auxiliary lipoprotein component"/>
    <property type="match status" value="1"/>
</dbReference>
<dbReference type="Proteomes" id="UP000237889">
    <property type="component" value="Chromosome"/>
</dbReference>
<evidence type="ECO:0000313" key="3">
    <source>
        <dbReference type="Proteomes" id="UP000237889"/>
    </source>
</evidence>
<gene>
    <name evidence="2" type="ORF">C6569_05960</name>
</gene>
<reference evidence="2 3" key="1">
    <citation type="submission" date="2018-03" db="EMBL/GenBank/DDBJ databases">
        <title>Genome sequencing of Phreatobacter sp.</title>
        <authorList>
            <person name="Kim S.-J."/>
            <person name="Heo J."/>
            <person name="Kwon S.-W."/>
        </authorList>
    </citation>
    <scope>NUCLEOTIDE SEQUENCE [LARGE SCALE GENOMIC DNA]</scope>
    <source>
        <strain evidence="2 3">S-12</strain>
    </source>
</reference>
<organism evidence="2 3">
    <name type="scientific">Phreatobacter cathodiphilus</name>
    <dbReference type="NCBI Taxonomy" id="1868589"/>
    <lineage>
        <taxon>Bacteria</taxon>
        <taxon>Pseudomonadati</taxon>
        <taxon>Pseudomonadota</taxon>
        <taxon>Alphaproteobacteria</taxon>
        <taxon>Hyphomicrobiales</taxon>
        <taxon>Phreatobacteraceae</taxon>
        <taxon>Phreatobacter</taxon>
    </lineage>
</organism>